<feature type="binding site" evidence="6">
    <location>
        <position position="86"/>
    </location>
    <ligand>
        <name>Mg(2+)</name>
        <dbReference type="ChEBI" id="CHEBI:18420"/>
        <label>1</label>
        <note>catalytic</note>
    </ligand>
</feature>
<keyword evidence="4" id="KW-0378">Hydrolase</keyword>
<feature type="binding site" evidence="6">
    <location>
        <position position="217"/>
    </location>
    <ligand>
        <name>Mg(2+)</name>
        <dbReference type="ChEBI" id="CHEBI:18420"/>
        <label>1</label>
        <note>catalytic</note>
    </ligand>
</feature>
<comment type="cofactor">
    <cofactor evidence="6">
        <name>Mg(2+)</name>
        <dbReference type="ChEBI" id="CHEBI:18420"/>
    </cofactor>
</comment>
<keyword evidence="5 6" id="KW-0460">Magnesium</keyword>
<dbReference type="PROSITE" id="PS00630">
    <property type="entry name" value="IMP_2"/>
    <property type="match status" value="1"/>
</dbReference>
<feature type="binding site" evidence="6">
    <location>
        <position position="88"/>
    </location>
    <ligand>
        <name>Mg(2+)</name>
        <dbReference type="ChEBI" id="CHEBI:18420"/>
        <label>1</label>
        <note>catalytic</note>
    </ligand>
</feature>
<dbReference type="GO" id="GO:0046872">
    <property type="term" value="F:metal ion binding"/>
    <property type="evidence" value="ECO:0007669"/>
    <property type="project" value="UniProtKB-KW"/>
</dbReference>
<dbReference type="GO" id="GO:0008934">
    <property type="term" value="F:inositol monophosphate 1-phosphatase activity"/>
    <property type="evidence" value="ECO:0007669"/>
    <property type="project" value="TreeGrafter"/>
</dbReference>
<dbReference type="EC" id="3.1.3.25" evidence="2"/>
<dbReference type="AlphaFoldDB" id="A0A9D2SL07"/>
<evidence type="ECO:0000256" key="3">
    <source>
        <dbReference type="ARBA" id="ARBA00022723"/>
    </source>
</evidence>
<dbReference type="GO" id="GO:0007165">
    <property type="term" value="P:signal transduction"/>
    <property type="evidence" value="ECO:0007669"/>
    <property type="project" value="TreeGrafter"/>
</dbReference>
<comment type="catalytic activity">
    <reaction evidence="1">
        <text>a myo-inositol phosphate + H2O = myo-inositol + phosphate</text>
        <dbReference type="Rhea" id="RHEA:24056"/>
        <dbReference type="ChEBI" id="CHEBI:15377"/>
        <dbReference type="ChEBI" id="CHEBI:17268"/>
        <dbReference type="ChEBI" id="CHEBI:43474"/>
        <dbReference type="ChEBI" id="CHEBI:84139"/>
        <dbReference type="EC" id="3.1.3.25"/>
    </reaction>
</comment>
<evidence type="ECO:0000313" key="7">
    <source>
        <dbReference type="EMBL" id="HJC14456.1"/>
    </source>
</evidence>
<gene>
    <name evidence="7" type="ORF">H9705_01330</name>
</gene>
<dbReference type="GO" id="GO:0006020">
    <property type="term" value="P:inositol metabolic process"/>
    <property type="evidence" value="ECO:0007669"/>
    <property type="project" value="TreeGrafter"/>
</dbReference>
<organism evidence="7 8">
    <name type="scientific">Candidatus Fusicatenibacter intestinigallinarum</name>
    <dbReference type="NCBI Taxonomy" id="2838598"/>
    <lineage>
        <taxon>Bacteria</taxon>
        <taxon>Bacillati</taxon>
        <taxon>Bacillota</taxon>
        <taxon>Clostridia</taxon>
        <taxon>Lachnospirales</taxon>
        <taxon>Lachnospiraceae</taxon>
        <taxon>Fusicatenibacter</taxon>
    </lineage>
</organism>
<dbReference type="PROSITE" id="PS00629">
    <property type="entry name" value="IMP_1"/>
    <property type="match status" value="1"/>
</dbReference>
<dbReference type="Pfam" id="PF00459">
    <property type="entry name" value="Inositol_P"/>
    <property type="match status" value="1"/>
</dbReference>
<evidence type="ECO:0000256" key="4">
    <source>
        <dbReference type="ARBA" id="ARBA00022801"/>
    </source>
</evidence>
<dbReference type="Gene3D" id="3.30.540.10">
    <property type="entry name" value="Fructose-1,6-Bisphosphatase, subunit A, domain 1"/>
    <property type="match status" value="1"/>
</dbReference>
<dbReference type="InterPro" id="IPR000760">
    <property type="entry name" value="Inositol_monophosphatase-like"/>
</dbReference>
<feature type="binding site" evidence="6">
    <location>
        <position position="71"/>
    </location>
    <ligand>
        <name>Mg(2+)</name>
        <dbReference type="ChEBI" id="CHEBI:18420"/>
        <label>1</label>
        <note>catalytic</note>
    </ligand>
</feature>
<name>A0A9D2SL07_9FIRM</name>
<evidence type="ECO:0000313" key="8">
    <source>
        <dbReference type="Proteomes" id="UP000823849"/>
    </source>
</evidence>
<proteinExistence type="predicted"/>
<dbReference type="PANTHER" id="PTHR20854:SF4">
    <property type="entry name" value="INOSITOL-1-MONOPHOSPHATASE-RELATED"/>
    <property type="match status" value="1"/>
</dbReference>
<sequence length="256" mass="28248">MENKSNEYTLDFCEKKLIPLIRNIAERRLSSSYQIERKSHGNFVTTADKEIEQDLKTGLHGLAPAAGFIAEESGEDSHTGYNWVIDPIDGTTNFIYGLPFAISVALTSGNIDNVILGVVYNPRDNVIYYACKDSGSFVIKNGIKRQLHVGSFEANEGIAVFGMPYNREKTEKIFAVAEQIYSHASDLKRIGPAALDICMVAEGKAKIYFELDLNVWDICAGKLVLTEAGGNCRQEGDLFLFGNETVWDCYPGGGLL</sequence>
<comment type="caution">
    <text evidence="7">The sequence shown here is derived from an EMBL/GenBank/DDBJ whole genome shotgun (WGS) entry which is preliminary data.</text>
</comment>
<dbReference type="SUPFAM" id="SSF56655">
    <property type="entry name" value="Carbohydrate phosphatase"/>
    <property type="match status" value="1"/>
</dbReference>
<dbReference type="EMBL" id="DWWU01000006">
    <property type="protein sequence ID" value="HJC14456.1"/>
    <property type="molecule type" value="Genomic_DNA"/>
</dbReference>
<dbReference type="InterPro" id="IPR020550">
    <property type="entry name" value="Inositol_monophosphatase_CS"/>
</dbReference>
<reference evidence="7" key="1">
    <citation type="journal article" date="2021" name="PeerJ">
        <title>Extensive microbial diversity within the chicken gut microbiome revealed by metagenomics and culture.</title>
        <authorList>
            <person name="Gilroy R."/>
            <person name="Ravi A."/>
            <person name="Getino M."/>
            <person name="Pursley I."/>
            <person name="Horton D.L."/>
            <person name="Alikhan N.F."/>
            <person name="Baker D."/>
            <person name="Gharbi K."/>
            <person name="Hall N."/>
            <person name="Watson M."/>
            <person name="Adriaenssens E.M."/>
            <person name="Foster-Nyarko E."/>
            <person name="Jarju S."/>
            <person name="Secka A."/>
            <person name="Antonio M."/>
            <person name="Oren A."/>
            <person name="Chaudhuri R.R."/>
            <person name="La Ragione R."/>
            <person name="Hildebrand F."/>
            <person name="Pallen M.J."/>
        </authorList>
    </citation>
    <scope>NUCLEOTIDE SEQUENCE</scope>
    <source>
        <strain evidence="7">CHK185-5351</strain>
    </source>
</reference>
<dbReference type="InterPro" id="IPR020583">
    <property type="entry name" value="Inositol_monoP_metal-BS"/>
</dbReference>
<accession>A0A9D2SL07</accession>
<dbReference type="Proteomes" id="UP000823849">
    <property type="component" value="Unassembled WGS sequence"/>
</dbReference>
<evidence type="ECO:0000256" key="5">
    <source>
        <dbReference type="ARBA" id="ARBA00022842"/>
    </source>
</evidence>
<evidence type="ECO:0000256" key="1">
    <source>
        <dbReference type="ARBA" id="ARBA00001033"/>
    </source>
</evidence>
<protein>
    <recommendedName>
        <fullName evidence="2">inositol-phosphate phosphatase</fullName>
        <ecNumber evidence="2">3.1.3.25</ecNumber>
    </recommendedName>
</protein>
<evidence type="ECO:0000256" key="6">
    <source>
        <dbReference type="PIRSR" id="PIRSR600760-2"/>
    </source>
</evidence>
<dbReference type="PRINTS" id="PR00377">
    <property type="entry name" value="IMPHPHTASES"/>
</dbReference>
<dbReference type="GO" id="GO:0046854">
    <property type="term" value="P:phosphatidylinositol phosphate biosynthetic process"/>
    <property type="evidence" value="ECO:0007669"/>
    <property type="project" value="InterPro"/>
</dbReference>
<reference evidence="7" key="2">
    <citation type="submission" date="2021-04" db="EMBL/GenBank/DDBJ databases">
        <authorList>
            <person name="Gilroy R."/>
        </authorList>
    </citation>
    <scope>NUCLEOTIDE SEQUENCE</scope>
    <source>
        <strain evidence="7">CHK185-5351</strain>
    </source>
</reference>
<feature type="binding site" evidence="6">
    <location>
        <position position="89"/>
    </location>
    <ligand>
        <name>Mg(2+)</name>
        <dbReference type="ChEBI" id="CHEBI:18420"/>
        <label>1</label>
        <note>catalytic</note>
    </ligand>
</feature>
<dbReference type="PANTHER" id="PTHR20854">
    <property type="entry name" value="INOSITOL MONOPHOSPHATASE"/>
    <property type="match status" value="1"/>
</dbReference>
<evidence type="ECO:0000256" key="2">
    <source>
        <dbReference type="ARBA" id="ARBA00013106"/>
    </source>
</evidence>
<keyword evidence="3 6" id="KW-0479">Metal-binding</keyword>
<dbReference type="Gene3D" id="3.40.190.80">
    <property type="match status" value="1"/>
</dbReference>